<dbReference type="OrthoDB" id="978896at2"/>
<keyword evidence="3" id="KW-1185">Reference proteome</keyword>
<protein>
    <recommendedName>
        <fullName evidence="4">PIN like domain-containing protein</fullName>
    </recommendedName>
</protein>
<name>A0A1H6YKI9_9BACT</name>
<proteinExistence type="predicted"/>
<evidence type="ECO:0000313" key="3">
    <source>
        <dbReference type="Proteomes" id="UP000199532"/>
    </source>
</evidence>
<dbReference type="AlphaFoldDB" id="A0A1H6YKI9"/>
<organism evidence="2 3">
    <name type="scientific">Dyadobacter koreensis</name>
    <dbReference type="NCBI Taxonomy" id="408657"/>
    <lineage>
        <taxon>Bacteria</taxon>
        <taxon>Pseudomonadati</taxon>
        <taxon>Bacteroidota</taxon>
        <taxon>Cytophagia</taxon>
        <taxon>Cytophagales</taxon>
        <taxon>Spirosomataceae</taxon>
        <taxon>Dyadobacter</taxon>
    </lineage>
</organism>
<feature type="coiled-coil region" evidence="1">
    <location>
        <begin position="514"/>
        <end position="562"/>
    </location>
</feature>
<dbReference type="Proteomes" id="UP000199532">
    <property type="component" value="Unassembled WGS sequence"/>
</dbReference>
<dbReference type="EMBL" id="FNXY01000007">
    <property type="protein sequence ID" value="SEJ41838.1"/>
    <property type="molecule type" value="Genomic_DNA"/>
</dbReference>
<reference evidence="2 3" key="1">
    <citation type="submission" date="2016-10" db="EMBL/GenBank/DDBJ databases">
        <authorList>
            <person name="de Groot N.N."/>
        </authorList>
    </citation>
    <scope>NUCLEOTIDE SEQUENCE [LARGE SCALE GENOMIC DNA]</scope>
    <source>
        <strain evidence="2 3">DSM 19938</strain>
    </source>
</reference>
<evidence type="ECO:0000256" key="1">
    <source>
        <dbReference type="SAM" id="Coils"/>
    </source>
</evidence>
<dbReference type="RefSeq" id="WP_090338578.1">
    <property type="nucleotide sequence ID" value="NZ_FNXY01000007.1"/>
</dbReference>
<gene>
    <name evidence="2" type="ORF">SAMN04487995_4595</name>
</gene>
<keyword evidence="1" id="KW-0175">Coiled coil</keyword>
<sequence length="643" mass="76102">MIDSILYSYGEPLSLSSIVSLIQDIFKINPNHHELTEAINFQLKESQLFSSDGKISLTAEKYLDLQALDIKSKEEQQSRFGRFKQIANPELQIDSKINKLWIVFNEYILDTFYQYGESAVNHFRLYNIDSDIRETNSYKNALEKLSQDERILFKEVVLKFTNSLSSQDIEYLDSLANKTVSFHSLGLPNDLHLEVIDKEIFNWVIFVDTNFLFSILNLHKHPENQAAHELIKLVNLSKLRIDFRYTPFTLKELKGQKSEFSNNIPKEKFTKSQISAMLRSGKLDSFSEAYYKNLLNNSEATLHPTEVIDYSEKTLQVSNITKFNSDFAKISEEYLEKCIGEYQHYINIINDAYQQRNSIKSIYKSEKQLHHDVFLREAILYLQAATKTNPENLSQKKYLGLTLDKLLIKYDKYELSKQSHDYVLPNFYLPSFLLKKLYQILPIETQDHKKAFVTAIATFTFFESSEKSKEVQKFVAYYRNMGLEDEDTLLSFITDEFFLNGFFRENIYQADFIESELNRRLKSTQQENNQLKSEKFQIERSERAEEDEIARFQEEIDHLKNIEKVYSASLKKVQVKREEEQRTSKNDLNIFDQIKRDDEVKRLEDEVLRLKKNEDKIIKLRREEFINKKMRKWRRDGLLYLFP</sequence>
<accession>A0A1H6YKI9</accession>
<evidence type="ECO:0008006" key="4">
    <source>
        <dbReference type="Google" id="ProtNLM"/>
    </source>
</evidence>
<evidence type="ECO:0000313" key="2">
    <source>
        <dbReference type="EMBL" id="SEJ41838.1"/>
    </source>
</evidence>